<proteinExistence type="predicted"/>
<organism evidence="4 5">
    <name type="scientific">Williamsia serinedens</name>
    <dbReference type="NCBI Taxonomy" id="391736"/>
    <lineage>
        <taxon>Bacteria</taxon>
        <taxon>Bacillati</taxon>
        <taxon>Actinomycetota</taxon>
        <taxon>Actinomycetes</taxon>
        <taxon>Mycobacteriales</taxon>
        <taxon>Nocardiaceae</taxon>
        <taxon>Williamsia</taxon>
    </lineage>
</organism>
<dbReference type="RefSeq" id="WP_253656174.1">
    <property type="nucleotide sequence ID" value="NZ_BAAAOE010000002.1"/>
</dbReference>
<dbReference type="Proteomes" id="UP001205740">
    <property type="component" value="Unassembled WGS sequence"/>
</dbReference>
<dbReference type="EMBL" id="JAMTCG010000007">
    <property type="protein sequence ID" value="MCP2162614.1"/>
    <property type="molecule type" value="Genomic_DNA"/>
</dbReference>
<gene>
    <name evidence="4" type="ORF">LX12_003822</name>
</gene>
<feature type="domain" description="FAD-binding" evidence="3">
    <location>
        <begin position="7"/>
        <end position="353"/>
    </location>
</feature>
<keyword evidence="2" id="KW-0274">FAD</keyword>
<comment type="caution">
    <text evidence="4">The sequence shown here is derived from an EMBL/GenBank/DDBJ whole genome shotgun (WGS) entry which is preliminary data.</text>
</comment>
<dbReference type="Gene3D" id="3.30.9.10">
    <property type="entry name" value="D-Amino Acid Oxidase, subunit A, domain 2"/>
    <property type="match status" value="1"/>
</dbReference>
<sequence length="610" mass="65929">MITPPHTPVVICGAGAAGSTLALLLASRGIPSTVLDRRRDPLGHPAAHVINARSLEIWREVDPDLAAQIAALSPPISEINLIRWCSTIGATPLGEIDLLSEPEQLARVRSHSDFLISHVGQHLLMPLLWQHLDDEPLVSFHRGVAVTDLVTDRSGATLRTGSGSDTAPFVIAADGANSVVRDLLGITMQGPVLARMASAFFRSPDLHPHERPLLTWIYQPGFAGVLIAHADDHYILMGTYVHPGQPIASDPDRYWRDALPRVLGADNTYDIRSTGTWTMTSQTASSFRSGPVLLVGDAAHRFPHTGGYGLNSGVQDAHNLAWKLDAVLNHRADDALLDTYEIERRPVVELFADHSVRNHFTLDAVTKHFGATNRALQTVTSLMGRAPLTWVPDALAARASDHLIRAGLARTAILGRDTARARRIRDRAALAIPDQAPHFVSTGLEFGYRYCGPLIADDGTPPGSTDPEEVIEYFPSVVAGGRLPHVPVDVGDDRRSILELVDRSPVVLTVVTTDPVAWLERLDADLISPLEVTTVDVGAVCVAPESAAELYRLTRGGAVIVRCDGHIVWHDDRPADQSADALHAFLAQGWAQLVPARAATADARTSRSTE</sequence>
<accession>A0ABT1H5U9</accession>
<dbReference type="PANTHER" id="PTHR43004:SF6">
    <property type="entry name" value="FAD_NAD(P)-BINDING OXIDOREDUCTASE FAMILY PROTEIN"/>
    <property type="match status" value="1"/>
</dbReference>
<evidence type="ECO:0000313" key="4">
    <source>
        <dbReference type="EMBL" id="MCP2162614.1"/>
    </source>
</evidence>
<dbReference type="PANTHER" id="PTHR43004">
    <property type="entry name" value="TRK SYSTEM POTASSIUM UPTAKE PROTEIN"/>
    <property type="match status" value="1"/>
</dbReference>
<dbReference type="InterPro" id="IPR002938">
    <property type="entry name" value="FAD-bd"/>
</dbReference>
<evidence type="ECO:0000259" key="3">
    <source>
        <dbReference type="Pfam" id="PF01494"/>
    </source>
</evidence>
<dbReference type="InterPro" id="IPR036188">
    <property type="entry name" value="FAD/NAD-bd_sf"/>
</dbReference>
<evidence type="ECO:0000313" key="5">
    <source>
        <dbReference type="Proteomes" id="UP001205740"/>
    </source>
</evidence>
<dbReference type="SUPFAM" id="SSF51905">
    <property type="entry name" value="FAD/NAD(P)-binding domain"/>
    <property type="match status" value="1"/>
</dbReference>
<dbReference type="Gene3D" id="3.50.50.60">
    <property type="entry name" value="FAD/NAD(P)-binding domain"/>
    <property type="match status" value="1"/>
</dbReference>
<dbReference type="InterPro" id="IPR050641">
    <property type="entry name" value="RIFMO-like"/>
</dbReference>
<dbReference type="Pfam" id="PF21274">
    <property type="entry name" value="Rng_hyd_C"/>
    <property type="match status" value="1"/>
</dbReference>
<evidence type="ECO:0000256" key="1">
    <source>
        <dbReference type="ARBA" id="ARBA00022630"/>
    </source>
</evidence>
<dbReference type="Gene3D" id="3.40.30.120">
    <property type="match status" value="1"/>
</dbReference>
<dbReference type="PRINTS" id="PR00420">
    <property type="entry name" value="RNGMNOXGNASE"/>
</dbReference>
<name>A0ABT1H5U9_9NOCA</name>
<keyword evidence="1" id="KW-0285">Flavoprotein</keyword>
<evidence type="ECO:0000256" key="2">
    <source>
        <dbReference type="ARBA" id="ARBA00022827"/>
    </source>
</evidence>
<keyword evidence="5" id="KW-1185">Reference proteome</keyword>
<reference evidence="4 5" key="1">
    <citation type="submission" date="2022-06" db="EMBL/GenBank/DDBJ databases">
        <title>Genomic Encyclopedia of Archaeal and Bacterial Type Strains, Phase II (KMG-II): from individual species to whole genera.</title>
        <authorList>
            <person name="Goeker M."/>
        </authorList>
    </citation>
    <scope>NUCLEOTIDE SEQUENCE [LARGE SCALE GENOMIC DNA]</scope>
    <source>
        <strain evidence="4 5">DSM 45037</strain>
    </source>
</reference>
<dbReference type="Pfam" id="PF01494">
    <property type="entry name" value="FAD_binding_3"/>
    <property type="match status" value="1"/>
</dbReference>
<protein>
    <submittedName>
        <fullName evidence="4">2-polyprenyl-6-methoxyphenol hydroxylase</fullName>
    </submittedName>
</protein>